<accession>A0A3M9N4V2</accession>
<dbReference type="OrthoDB" id="6402248at2"/>
<evidence type="ECO:0000313" key="1">
    <source>
        <dbReference type="EMBL" id="RNI32425.1"/>
    </source>
</evidence>
<comment type="caution">
    <text evidence="1">The sequence shown here is derived from an EMBL/GenBank/DDBJ whole genome shotgun (WGS) entry which is preliminary data.</text>
</comment>
<dbReference type="Proteomes" id="UP000271010">
    <property type="component" value="Unassembled WGS sequence"/>
</dbReference>
<dbReference type="AlphaFoldDB" id="A0A3M9N4V2"/>
<dbReference type="Pfam" id="PF14091">
    <property type="entry name" value="DUF4269"/>
    <property type="match status" value="1"/>
</dbReference>
<organism evidence="1 2">
    <name type="scientific">Rufibacter immobilis</name>
    <dbReference type="NCBI Taxonomy" id="1348778"/>
    <lineage>
        <taxon>Bacteria</taxon>
        <taxon>Pseudomonadati</taxon>
        <taxon>Bacteroidota</taxon>
        <taxon>Cytophagia</taxon>
        <taxon>Cytophagales</taxon>
        <taxon>Hymenobacteraceae</taxon>
        <taxon>Rufibacter</taxon>
    </lineage>
</organism>
<evidence type="ECO:0000313" key="2">
    <source>
        <dbReference type="Proteomes" id="UP000271010"/>
    </source>
</evidence>
<reference evidence="1 2" key="1">
    <citation type="submission" date="2018-11" db="EMBL/GenBank/DDBJ databases">
        <title>Rufibacter latericius sp. nov., isolated from water in Baiyang Lake.</title>
        <authorList>
            <person name="Yang Y."/>
        </authorList>
    </citation>
    <scope>NUCLEOTIDE SEQUENCE [LARGE SCALE GENOMIC DNA]</scope>
    <source>
        <strain evidence="1 2">MCC P1</strain>
    </source>
</reference>
<name>A0A3M9N4V2_9BACT</name>
<gene>
    <name evidence="1" type="ORF">EFA69_03635</name>
</gene>
<sequence>MIQFDTIDYLRSGDARQRQAYEVLTSYAVLDCLAEFTPVLTGTIPLQIYVETSDLDISCYWQKKADFLSTLHKCFGPYEGFAVRELHLAGSETIIANFFLKDFEVEVFGQNRPSKEQHAYRHMLIEYQILSVKGEEFREQVIALKKQGYKTEPAFAKLLGLAGDPYKALLQVSLDDLP</sequence>
<proteinExistence type="predicted"/>
<dbReference type="EMBL" id="RJJE01000002">
    <property type="protein sequence ID" value="RNI32425.1"/>
    <property type="molecule type" value="Genomic_DNA"/>
</dbReference>
<dbReference type="InterPro" id="IPR025365">
    <property type="entry name" value="DUF4269"/>
</dbReference>
<protein>
    <submittedName>
        <fullName evidence="1">DUF4269 domain-containing protein</fullName>
    </submittedName>
</protein>
<keyword evidence="2" id="KW-1185">Reference proteome</keyword>